<gene>
    <name evidence="3" type="ORF">PCANC_25949</name>
</gene>
<dbReference type="AlphaFoldDB" id="A0A2N5TB91"/>
<evidence type="ECO:0000256" key="2">
    <source>
        <dbReference type="SAM" id="MobiDB-lite"/>
    </source>
</evidence>
<evidence type="ECO:0000256" key="1">
    <source>
        <dbReference type="SAM" id="Coils"/>
    </source>
</evidence>
<sequence>MEPLSSRSTTPSVEVADDNTRVDADYEPDASKNALESGCEEEDSSSESMGGSGDSDQSQPASVPSHPKQSATNASGSDDHALGRGAGGGDVPLSYHEMSLRNAGLKDHLNQMTSQARNRIEHLKQKVDELIQLATQKSTACRTLKSRIPKKAETIAELKRARQAELQDIQRNIQNAAHSAHYAHLRSLKERLAYKQREENALLNERKVHALVRLDLEDQVETLQDKIRALQPRS</sequence>
<feature type="compositionally biased region" description="Polar residues" evidence="2">
    <location>
        <begin position="59"/>
        <end position="76"/>
    </location>
</feature>
<keyword evidence="4" id="KW-1185">Reference proteome</keyword>
<comment type="caution">
    <text evidence="3">The sequence shown here is derived from an EMBL/GenBank/DDBJ whole genome shotgun (WGS) entry which is preliminary data.</text>
</comment>
<feature type="compositionally biased region" description="Polar residues" evidence="2">
    <location>
        <begin position="1"/>
        <end position="12"/>
    </location>
</feature>
<feature type="coiled-coil region" evidence="1">
    <location>
        <begin position="106"/>
        <end position="133"/>
    </location>
</feature>
<dbReference type="Proteomes" id="UP000235388">
    <property type="component" value="Unassembled WGS sequence"/>
</dbReference>
<keyword evidence="1" id="KW-0175">Coiled coil</keyword>
<name>A0A2N5TB91_9BASI</name>
<feature type="compositionally biased region" description="Low complexity" evidence="2">
    <location>
        <begin position="46"/>
        <end position="58"/>
    </location>
</feature>
<feature type="region of interest" description="Disordered" evidence="2">
    <location>
        <begin position="1"/>
        <end position="94"/>
    </location>
</feature>
<protein>
    <submittedName>
        <fullName evidence="3">Uncharacterized protein</fullName>
    </submittedName>
</protein>
<proteinExistence type="predicted"/>
<dbReference type="EMBL" id="PGCJ01000744">
    <property type="protein sequence ID" value="PLW22787.1"/>
    <property type="molecule type" value="Genomic_DNA"/>
</dbReference>
<reference evidence="3 4" key="1">
    <citation type="submission" date="2017-11" db="EMBL/GenBank/DDBJ databases">
        <title>De novo assembly and phasing of dikaryotic genomes from two isolates of Puccinia coronata f. sp. avenae, the causal agent of oat crown rust.</title>
        <authorList>
            <person name="Miller M.E."/>
            <person name="Zhang Y."/>
            <person name="Omidvar V."/>
            <person name="Sperschneider J."/>
            <person name="Schwessinger B."/>
            <person name="Raley C."/>
            <person name="Palmer J.M."/>
            <person name="Garnica D."/>
            <person name="Upadhyaya N."/>
            <person name="Rathjen J."/>
            <person name="Taylor J.M."/>
            <person name="Park R.F."/>
            <person name="Dodds P.N."/>
            <person name="Hirsch C.D."/>
            <person name="Kianian S.F."/>
            <person name="Figueroa M."/>
        </authorList>
    </citation>
    <scope>NUCLEOTIDE SEQUENCE [LARGE SCALE GENOMIC DNA]</scope>
    <source>
        <strain evidence="3">12NC29</strain>
    </source>
</reference>
<evidence type="ECO:0000313" key="4">
    <source>
        <dbReference type="Proteomes" id="UP000235388"/>
    </source>
</evidence>
<accession>A0A2N5TB91</accession>
<evidence type="ECO:0000313" key="3">
    <source>
        <dbReference type="EMBL" id="PLW22787.1"/>
    </source>
</evidence>
<organism evidence="3 4">
    <name type="scientific">Puccinia coronata f. sp. avenae</name>
    <dbReference type="NCBI Taxonomy" id="200324"/>
    <lineage>
        <taxon>Eukaryota</taxon>
        <taxon>Fungi</taxon>
        <taxon>Dikarya</taxon>
        <taxon>Basidiomycota</taxon>
        <taxon>Pucciniomycotina</taxon>
        <taxon>Pucciniomycetes</taxon>
        <taxon>Pucciniales</taxon>
        <taxon>Pucciniaceae</taxon>
        <taxon>Puccinia</taxon>
    </lineage>
</organism>